<keyword evidence="6 8" id="KW-1133">Transmembrane helix</keyword>
<dbReference type="PROSITE" id="PS50850">
    <property type="entry name" value="MFS"/>
    <property type="match status" value="1"/>
</dbReference>
<dbReference type="PANTHER" id="PTHR43528">
    <property type="entry name" value="ALPHA-KETOGLUTARATE PERMEASE"/>
    <property type="match status" value="1"/>
</dbReference>
<proteinExistence type="predicted"/>
<evidence type="ECO:0000256" key="8">
    <source>
        <dbReference type="SAM" id="Phobius"/>
    </source>
</evidence>
<evidence type="ECO:0000256" key="2">
    <source>
        <dbReference type="ARBA" id="ARBA00022448"/>
    </source>
</evidence>
<feature type="transmembrane region" description="Helical" evidence="8">
    <location>
        <begin position="74"/>
        <end position="96"/>
    </location>
</feature>
<accession>A0AAV5PBT2</accession>
<dbReference type="InterPro" id="IPR036259">
    <property type="entry name" value="MFS_trans_sf"/>
</dbReference>
<feature type="domain" description="Major facilitator superfamily (MFS) profile" evidence="9">
    <location>
        <begin position="1"/>
        <end position="191"/>
    </location>
</feature>
<dbReference type="InterPro" id="IPR005828">
    <property type="entry name" value="MFS_sugar_transport-like"/>
</dbReference>
<comment type="subcellular location">
    <subcellularLocation>
        <location evidence="1">Cell membrane</location>
        <topology evidence="1">Multi-pass membrane protein</topology>
    </subcellularLocation>
</comment>
<evidence type="ECO:0000256" key="5">
    <source>
        <dbReference type="ARBA" id="ARBA00022847"/>
    </source>
</evidence>
<feature type="transmembrane region" description="Helical" evidence="8">
    <location>
        <begin position="167"/>
        <end position="185"/>
    </location>
</feature>
<gene>
    <name evidence="10" type="ORF">ME0900_00600</name>
</gene>
<evidence type="ECO:0000256" key="1">
    <source>
        <dbReference type="ARBA" id="ARBA00004651"/>
    </source>
</evidence>
<dbReference type="SUPFAM" id="SSF103473">
    <property type="entry name" value="MFS general substrate transporter"/>
    <property type="match status" value="1"/>
</dbReference>
<dbReference type="InterPro" id="IPR051084">
    <property type="entry name" value="H+-coupled_symporters"/>
</dbReference>
<keyword evidence="2" id="KW-0813">Transport</keyword>
<dbReference type="Gene3D" id="1.20.1250.20">
    <property type="entry name" value="MFS general substrate transporter like domains"/>
    <property type="match status" value="1"/>
</dbReference>
<organism evidence="10 11">
    <name type="scientific">Lactobacillus delbrueckii subsp. bulgaricus</name>
    <dbReference type="NCBI Taxonomy" id="1585"/>
    <lineage>
        <taxon>Bacteria</taxon>
        <taxon>Bacillati</taxon>
        <taxon>Bacillota</taxon>
        <taxon>Bacilli</taxon>
        <taxon>Lactobacillales</taxon>
        <taxon>Lactobacillaceae</taxon>
        <taxon>Lactobacillus</taxon>
    </lineage>
</organism>
<evidence type="ECO:0000313" key="10">
    <source>
        <dbReference type="EMBL" id="GMB85688.1"/>
    </source>
</evidence>
<evidence type="ECO:0000256" key="4">
    <source>
        <dbReference type="ARBA" id="ARBA00022692"/>
    </source>
</evidence>
<feature type="transmembrane region" description="Helical" evidence="8">
    <location>
        <begin position="102"/>
        <end position="123"/>
    </location>
</feature>
<dbReference type="GO" id="GO:0015293">
    <property type="term" value="F:symporter activity"/>
    <property type="evidence" value="ECO:0007669"/>
    <property type="project" value="UniProtKB-KW"/>
</dbReference>
<dbReference type="AlphaFoldDB" id="A0AAV5PBT2"/>
<evidence type="ECO:0000313" key="11">
    <source>
        <dbReference type="Proteomes" id="UP001165243"/>
    </source>
</evidence>
<sequence>MMKYPKQVAIVVGMSLGGTISFYSYTTYMQQFMINSAGMDKETVAMINFLVLLVMVALQPLFSHLSDKIGRRPLLIFFGIGGTLLTVPLFTLLAHVSTALQAFLLMLTGVVIVSGYTSINAIVKAELFPSEIRALGVGLPYGLTVALFGGTSQYVALCMRSIGHESIFFYYVSFAVFISLMIYVFTLKGHRSALDDDA</sequence>
<dbReference type="Proteomes" id="UP001165243">
    <property type="component" value="Unassembled WGS sequence"/>
</dbReference>
<evidence type="ECO:0000256" key="3">
    <source>
        <dbReference type="ARBA" id="ARBA00022475"/>
    </source>
</evidence>
<keyword evidence="7 8" id="KW-0472">Membrane</keyword>
<dbReference type="InterPro" id="IPR020846">
    <property type="entry name" value="MFS_dom"/>
</dbReference>
<protein>
    <recommendedName>
        <fullName evidence="9">Major facilitator superfamily (MFS) profile domain-containing protein</fullName>
    </recommendedName>
</protein>
<keyword evidence="5" id="KW-0769">Symport</keyword>
<keyword evidence="4 8" id="KW-0812">Transmembrane</keyword>
<keyword evidence="3" id="KW-1003">Cell membrane</keyword>
<dbReference type="GO" id="GO:0005886">
    <property type="term" value="C:plasma membrane"/>
    <property type="evidence" value="ECO:0007669"/>
    <property type="project" value="UniProtKB-SubCell"/>
</dbReference>
<evidence type="ECO:0000259" key="9">
    <source>
        <dbReference type="PROSITE" id="PS50850"/>
    </source>
</evidence>
<dbReference type="EMBL" id="BSWK01000001">
    <property type="protein sequence ID" value="GMB85688.1"/>
    <property type="molecule type" value="Genomic_DNA"/>
</dbReference>
<evidence type="ECO:0000256" key="6">
    <source>
        <dbReference type="ARBA" id="ARBA00022989"/>
    </source>
</evidence>
<name>A0AAV5PBT2_LACDE</name>
<evidence type="ECO:0000256" key="7">
    <source>
        <dbReference type="ARBA" id="ARBA00023136"/>
    </source>
</evidence>
<dbReference type="PANTHER" id="PTHR43528:SF5">
    <property type="entry name" value="PROLINE_BETAINE TRANSPORTER"/>
    <property type="match status" value="1"/>
</dbReference>
<feature type="transmembrane region" description="Helical" evidence="8">
    <location>
        <begin position="45"/>
        <end position="62"/>
    </location>
</feature>
<dbReference type="Pfam" id="PF00083">
    <property type="entry name" value="Sugar_tr"/>
    <property type="match status" value="1"/>
</dbReference>
<feature type="transmembrane region" description="Helical" evidence="8">
    <location>
        <begin position="7"/>
        <end position="25"/>
    </location>
</feature>
<comment type="caution">
    <text evidence="10">The sequence shown here is derived from an EMBL/GenBank/DDBJ whole genome shotgun (WGS) entry which is preliminary data.</text>
</comment>
<reference evidence="10" key="1">
    <citation type="submission" date="2023-04" db="EMBL/GenBank/DDBJ databases">
        <title>Draft genome sequences of Lactobacillus delbrueckii subsp. bulgaricus ME-900 and ME-901 with improved acid tolerance.</title>
        <authorList>
            <person name="Ishida T."/>
            <person name="Yamamoto E."/>
            <person name="Koizumi A."/>
            <person name="Fujiwara S."/>
            <person name="Makino S."/>
            <person name="Kano H."/>
            <person name="Kimura K."/>
        </authorList>
    </citation>
    <scope>NUCLEOTIDE SEQUENCE</scope>
    <source>
        <strain evidence="10">ME-900</strain>
    </source>
</reference>
<feature type="transmembrane region" description="Helical" evidence="8">
    <location>
        <begin position="135"/>
        <end position="155"/>
    </location>
</feature>